<proteinExistence type="predicted"/>
<dbReference type="EMBL" id="RBVX01000083">
    <property type="protein sequence ID" value="RSL29234.1"/>
    <property type="molecule type" value="Genomic_DNA"/>
</dbReference>
<name>A0A3R9P388_9BACI</name>
<organism evidence="1 2">
    <name type="scientific">Salibacterium salarium</name>
    <dbReference type="NCBI Taxonomy" id="284579"/>
    <lineage>
        <taxon>Bacteria</taxon>
        <taxon>Bacillati</taxon>
        <taxon>Bacillota</taxon>
        <taxon>Bacilli</taxon>
        <taxon>Bacillales</taxon>
        <taxon>Bacillaceae</taxon>
    </lineage>
</organism>
<protein>
    <submittedName>
        <fullName evidence="1">Uncharacterized protein</fullName>
    </submittedName>
</protein>
<gene>
    <name evidence="1" type="ORF">D7Z54_32370</name>
</gene>
<evidence type="ECO:0000313" key="1">
    <source>
        <dbReference type="EMBL" id="RSL29234.1"/>
    </source>
</evidence>
<dbReference type="AlphaFoldDB" id="A0A3R9P388"/>
<evidence type="ECO:0000313" key="2">
    <source>
        <dbReference type="Proteomes" id="UP000275076"/>
    </source>
</evidence>
<comment type="caution">
    <text evidence="1">The sequence shown here is derived from an EMBL/GenBank/DDBJ whole genome shotgun (WGS) entry which is preliminary data.</text>
</comment>
<accession>A0A3R9P388</accession>
<dbReference type="RefSeq" id="WP_125562925.1">
    <property type="nucleotide sequence ID" value="NZ_RBVX01000083.1"/>
</dbReference>
<keyword evidence="2" id="KW-1185">Reference proteome</keyword>
<dbReference type="Proteomes" id="UP000275076">
    <property type="component" value="Unassembled WGS sequence"/>
</dbReference>
<sequence length="86" mass="9433">MLYKTFGILLIVSAIATAIVSAVSENYDGSTPIFLSLVGYLTFRVHELEQLTLAAKSSEDASLEVARRQAEITNVIVRKKSEEEGE</sequence>
<reference evidence="1 2" key="1">
    <citation type="submission" date="2018-10" db="EMBL/GenBank/DDBJ databases">
        <title>Draft genome sequence of Bacillus salarius IM0101, isolated from a hypersaline soil in Inner Mongolia, China.</title>
        <authorList>
            <person name="Yamprayoonswat W."/>
            <person name="Boonvisut S."/>
            <person name="Jumpathong W."/>
            <person name="Sittihan S."/>
            <person name="Ruangsuj P."/>
            <person name="Wanthongcharoen S."/>
            <person name="Thongpramul N."/>
            <person name="Pimmason S."/>
            <person name="Yu B."/>
            <person name="Yasawong M."/>
        </authorList>
    </citation>
    <scope>NUCLEOTIDE SEQUENCE [LARGE SCALE GENOMIC DNA]</scope>
    <source>
        <strain evidence="1 2">IM0101</strain>
    </source>
</reference>